<gene>
    <name evidence="6" type="ORF">SLEP1_g26146</name>
</gene>
<dbReference type="InterPro" id="IPR026960">
    <property type="entry name" value="RVT-Znf"/>
</dbReference>
<dbReference type="Gene3D" id="3.60.10.10">
    <property type="entry name" value="Endonuclease/exonuclease/phosphatase"/>
    <property type="match status" value="1"/>
</dbReference>
<dbReference type="InterPro" id="IPR005135">
    <property type="entry name" value="Endo/exonuclease/phosphatase"/>
</dbReference>
<feature type="domain" description="CCHC-type" evidence="3">
    <location>
        <begin position="259"/>
        <end position="274"/>
    </location>
</feature>
<dbReference type="CDD" id="cd01650">
    <property type="entry name" value="RT_nLTR_like"/>
    <property type="match status" value="1"/>
</dbReference>
<feature type="domain" description="Reverse transcriptase" evidence="4">
    <location>
        <begin position="1189"/>
        <end position="1470"/>
    </location>
</feature>
<feature type="compositionally biased region" description="Low complexity" evidence="2">
    <location>
        <begin position="385"/>
        <end position="394"/>
    </location>
</feature>
<dbReference type="Pfam" id="PF03372">
    <property type="entry name" value="Exo_endo_phos"/>
    <property type="match status" value="1"/>
</dbReference>
<feature type="region of interest" description="Disordered" evidence="2">
    <location>
        <begin position="303"/>
        <end position="325"/>
    </location>
</feature>
<dbReference type="InterPro" id="IPR036397">
    <property type="entry name" value="RNaseH_sf"/>
</dbReference>
<dbReference type="PROSITE" id="PS50879">
    <property type="entry name" value="RNASE_H_1"/>
    <property type="match status" value="1"/>
</dbReference>
<keyword evidence="7" id="KW-1185">Reference proteome</keyword>
<dbReference type="SUPFAM" id="SSF56672">
    <property type="entry name" value="DNA/RNA polymerases"/>
    <property type="match status" value="1"/>
</dbReference>
<dbReference type="CDD" id="cd06222">
    <property type="entry name" value="RNase_H_like"/>
    <property type="match status" value="1"/>
</dbReference>
<dbReference type="InterPro" id="IPR001878">
    <property type="entry name" value="Znf_CCHC"/>
</dbReference>
<dbReference type="InterPro" id="IPR036691">
    <property type="entry name" value="Endo/exonu/phosph_ase_sf"/>
</dbReference>
<dbReference type="PROSITE" id="PS50158">
    <property type="entry name" value="ZF_CCHC"/>
    <property type="match status" value="1"/>
</dbReference>
<reference evidence="6 7" key="1">
    <citation type="journal article" date="2021" name="Commun. Biol.">
        <title>The genome of Shorea leprosula (Dipterocarpaceae) highlights the ecological relevance of drought in aseasonal tropical rainforests.</title>
        <authorList>
            <person name="Ng K.K.S."/>
            <person name="Kobayashi M.J."/>
            <person name="Fawcett J.A."/>
            <person name="Hatakeyama M."/>
            <person name="Paape T."/>
            <person name="Ng C.H."/>
            <person name="Ang C.C."/>
            <person name="Tnah L.H."/>
            <person name="Lee C.T."/>
            <person name="Nishiyama T."/>
            <person name="Sese J."/>
            <person name="O'Brien M.J."/>
            <person name="Copetti D."/>
            <person name="Mohd Noor M.I."/>
            <person name="Ong R.C."/>
            <person name="Putra M."/>
            <person name="Sireger I.Z."/>
            <person name="Indrioko S."/>
            <person name="Kosugi Y."/>
            <person name="Izuno A."/>
            <person name="Isagi Y."/>
            <person name="Lee S.L."/>
            <person name="Shimizu K.K."/>
        </authorList>
    </citation>
    <scope>NUCLEOTIDE SEQUENCE [LARGE SCALE GENOMIC DNA]</scope>
    <source>
        <strain evidence="6">214</strain>
    </source>
</reference>
<evidence type="ECO:0000313" key="6">
    <source>
        <dbReference type="EMBL" id="GKV15348.1"/>
    </source>
</evidence>
<proteinExistence type="predicted"/>
<feature type="compositionally biased region" description="Polar residues" evidence="2">
    <location>
        <begin position="595"/>
        <end position="607"/>
    </location>
</feature>
<evidence type="ECO:0000259" key="4">
    <source>
        <dbReference type="PROSITE" id="PS50878"/>
    </source>
</evidence>
<dbReference type="PANTHER" id="PTHR33116:SF70">
    <property type="entry name" value="NON-LTR RETROELEMENT REVERSE TRANSCRIPTASE-LIKE PROTEIN"/>
    <property type="match status" value="1"/>
</dbReference>
<organism evidence="6 7">
    <name type="scientific">Rubroshorea leprosula</name>
    <dbReference type="NCBI Taxonomy" id="152421"/>
    <lineage>
        <taxon>Eukaryota</taxon>
        <taxon>Viridiplantae</taxon>
        <taxon>Streptophyta</taxon>
        <taxon>Embryophyta</taxon>
        <taxon>Tracheophyta</taxon>
        <taxon>Spermatophyta</taxon>
        <taxon>Magnoliopsida</taxon>
        <taxon>eudicotyledons</taxon>
        <taxon>Gunneridae</taxon>
        <taxon>Pentapetalae</taxon>
        <taxon>rosids</taxon>
        <taxon>malvids</taxon>
        <taxon>Malvales</taxon>
        <taxon>Dipterocarpaceae</taxon>
        <taxon>Rubroshorea</taxon>
    </lineage>
</organism>
<name>A0AAV5JVP3_9ROSI</name>
<dbReference type="InterPro" id="IPR000477">
    <property type="entry name" value="RT_dom"/>
</dbReference>
<dbReference type="SUPFAM" id="SSF53098">
    <property type="entry name" value="Ribonuclease H-like"/>
    <property type="match status" value="1"/>
</dbReference>
<dbReference type="PANTHER" id="PTHR33116">
    <property type="entry name" value="REVERSE TRANSCRIPTASE ZINC-BINDING DOMAIN-CONTAINING PROTEIN-RELATED-RELATED"/>
    <property type="match status" value="1"/>
</dbReference>
<keyword evidence="1" id="KW-0863">Zinc-finger</keyword>
<dbReference type="Pfam" id="PF00078">
    <property type="entry name" value="RVT_1"/>
    <property type="match status" value="1"/>
</dbReference>
<feature type="compositionally biased region" description="Low complexity" evidence="2">
    <location>
        <begin position="678"/>
        <end position="689"/>
    </location>
</feature>
<feature type="region of interest" description="Disordered" evidence="2">
    <location>
        <begin position="595"/>
        <end position="695"/>
    </location>
</feature>
<dbReference type="GO" id="GO:0004523">
    <property type="term" value="F:RNA-DNA hybrid ribonuclease activity"/>
    <property type="evidence" value="ECO:0007669"/>
    <property type="project" value="InterPro"/>
</dbReference>
<comment type="caution">
    <text evidence="6">The sequence shown here is derived from an EMBL/GenBank/DDBJ whole genome shotgun (WGS) entry which is preliminary data.</text>
</comment>
<dbReference type="SUPFAM" id="SSF56219">
    <property type="entry name" value="DNase I-like"/>
    <property type="match status" value="1"/>
</dbReference>
<feature type="region of interest" description="Disordered" evidence="2">
    <location>
        <begin position="348"/>
        <end position="413"/>
    </location>
</feature>
<dbReference type="InterPro" id="IPR012337">
    <property type="entry name" value="RNaseH-like_sf"/>
</dbReference>
<dbReference type="EMBL" id="BPVZ01000043">
    <property type="protein sequence ID" value="GKV15348.1"/>
    <property type="molecule type" value="Genomic_DNA"/>
</dbReference>
<evidence type="ECO:0000259" key="3">
    <source>
        <dbReference type="PROSITE" id="PS50158"/>
    </source>
</evidence>
<dbReference type="InterPro" id="IPR043502">
    <property type="entry name" value="DNA/RNA_pol_sf"/>
</dbReference>
<keyword evidence="1" id="KW-0479">Metal-binding</keyword>
<feature type="region of interest" description="Disordered" evidence="2">
    <location>
        <begin position="513"/>
        <end position="564"/>
    </location>
</feature>
<feature type="domain" description="RNase H type-1" evidence="5">
    <location>
        <begin position="1890"/>
        <end position="1940"/>
    </location>
</feature>
<dbReference type="InterPro" id="IPR002156">
    <property type="entry name" value="RNaseH_domain"/>
</dbReference>
<dbReference type="InterPro" id="IPR044730">
    <property type="entry name" value="RNase_H-like_dom_plant"/>
</dbReference>
<dbReference type="PROSITE" id="PS50878">
    <property type="entry name" value="RT_POL"/>
    <property type="match status" value="1"/>
</dbReference>
<keyword evidence="1" id="KW-0862">Zinc</keyword>
<accession>A0AAV5JVP3</accession>
<sequence>MQVREAIKIFSSSQETDLLGRSVKKIKGAESVHSLGEAPMMEANVQPREATSVPEEGTVNVTMVDVAHTGIKGETQHDTNMLDGDGHQETIGPMSYKDKLRGSENPVAISFSTIPAYMDEDSDVDDDPNDDSPVVLLSKEEKQRIRAPWMNALIVEEDLHRLIFGGPWFVGPYFMTLRRWEPHFVPSEALQSFTTIAVWAQLPNLSADYYDPSTLQKIGNKVGNLLRVDAHTAHHTRGQYVRIGRHRQKVLYEGVNALCFSCGRIGHPNSQCTKKCSSPAGVNAFTPPLTQSDNHIAKEGQLFRSEPSSTSLESPSTSDLQQECANSDKRLIEQDEFCPWLLVERRRSRRRSNQTQVQSEKSPPARNEIRGSGLNIRRSETKQQSGPTASSPNGSNGGSLNADKIGTGSPSMVAKSLPVNSNYEHKANLKNQTRGGGVGLQYVRKGTTNRWNAKSGSNSKVSIQSNLMNKGPSAPLNCSSNVPVVDKPTCINDPYEESMCLVNKAHLPSSNISTGLMTEAPPSSVSHSPLAPLLPPPTPPTSADLTHGTSIPPAGPQPRGFLDIQWKLPPTGVSVEPDSSNPTTVSVLLERLSNNPSLETTNSSSQGPKPPSGTTVSSTTTHSSCKELGSLLRVGSNLQRKRRTNRKDGHPYQAPAVNLPNNVETLLLYPTQGTNEASPSSSSTQPTTSRDLGNGVQVVPDSIPFSGCTDGHVTGAASESFKRHVMDLKATHNPYMMLIIETKVAGDRAKAIASHIYPNYHVVDADGFAGGLWLLWDASQISIDILADSDQAIHAVVKVCSQSSLASINWIFSGVYGRPQFELRSKLWQELRTLSPYFKGPWVIAGDFNEVVDQSEKFGGAPINQHRVQAFTSCMNDCQMLDLGFTGGRFTWANMQSDGHIIRERLDRVWGNADWKLYFPEASVFHLPRVHSDHNPLLLDLEPFKPSFGKRPFRLEKFWMDHPEFQNLVQDCWGIEDNNTSQCLETMMKKAKLWSRTTFGSLFKRKKQILARLEGIHRFLSTKHCSFLTSLEKDLVNEYSKILKLEEDLWFMKSRTNWILDGDRNSRFFHVTTLKHRSHNKILGLKDAVGVWTYEPSEISNICRSYFLDLFSSSLMHSFSNSYQLANLTPNHHPIDSHHLADLPTEVEIRLAISSFKPFKAPGPDGVHPFFYQRFWQDIRSKLCSDIIGAFSSGAIPMGWNNCLISFIPKGKAPSSITQFRPIGLCNTSYKVISKILVNRLRPILDSLISPCQASFIPGRRGSDNVIILQELVYSFSKKTGKVGDLIFKIDLEKAYDCLEWSFIRETLLFFQFPPKIIDLIMSAICTSSVSVLLNGDRTEPFSPSRGIRQGDPLSPYIFIPCMEFLALTITKASSLGYWKGCKAGRGGPLLSHLFFADDLLFIGKATKNNCLFLKSVLEFFSSRSGLKINPLKSYVFFSKNTPLTVREEICSVMGFLQKDSLGKYLGIPISSKRPCKQDYVFILDKVRAKLEGWKVRFFSLAGRITLINFVMASIPLFYMQSTMLPASILSELDKISRDFLWGSNPDHRKLHLISWDKVSVPKSLGGLGIKSAKETNLAAMAKLNWRFFSEKDKLWNSVLIRKYNINSHPSILPTYSSPVMRNLKKDCWLFNTPLNSILVGPLSRSDEDLRVADVFSCVDFNSSLISYPLPDTILETIKANPISKIGLGNDSYSWKRSCDGSFSMKVAYLMAKGVNPNPVMNWNWIWKIHTLPKIQCFIWLLCYERLKTLDLLSRLGIVESNVCPMCLVAKETCDHLCRECPSSSFIWHTFFPQGTVGPSNSLFQWIKDNCLSKNMCPTIPIPWGTVFSFILWSNWLQRNNKLYSSDVFEPNYIISIIRDKVYEFYSASPLPSPKNTQKESRLVCWEKPPEGYCKLNTDGSAHGNPGPASAGGVIRDHLGRWIVGFACKIGYASCLRAEL</sequence>
<evidence type="ECO:0000313" key="7">
    <source>
        <dbReference type="Proteomes" id="UP001054252"/>
    </source>
</evidence>
<dbReference type="Proteomes" id="UP001054252">
    <property type="component" value="Unassembled WGS sequence"/>
</dbReference>
<feature type="compositionally biased region" description="Low complexity" evidence="2">
    <location>
        <begin position="520"/>
        <end position="531"/>
    </location>
</feature>
<protein>
    <recommendedName>
        <fullName evidence="8">CCHC-type domain-containing protein</fullName>
    </recommendedName>
</protein>
<evidence type="ECO:0000259" key="5">
    <source>
        <dbReference type="PROSITE" id="PS50879"/>
    </source>
</evidence>
<dbReference type="GO" id="GO:0008270">
    <property type="term" value="F:zinc ion binding"/>
    <property type="evidence" value="ECO:0007669"/>
    <property type="project" value="UniProtKB-KW"/>
</dbReference>
<dbReference type="Pfam" id="PF13966">
    <property type="entry name" value="zf-RVT"/>
    <property type="match status" value="1"/>
</dbReference>
<feature type="compositionally biased region" description="Low complexity" evidence="2">
    <location>
        <begin position="305"/>
        <end position="318"/>
    </location>
</feature>
<evidence type="ECO:0008006" key="8">
    <source>
        <dbReference type="Google" id="ProtNLM"/>
    </source>
</evidence>
<feature type="compositionally biased region" description="Low complexity" evidence="2">
    <location>
        <begin position="612"/>
        <end position="623"/>
    </location>
</feature>
<dbReference type="Gene3D" id="3.30.420.10">
    <property type="entry name" value="Ribonuclease H-like superfamily/Ribonuclease H"/>
    <property type="match status" value="1"/>
</dbReference>
<dbReference type="GO" id="GO:0003676">
    <property type="term" value="F:nucleic acid binding"/>
    <property type="evidence" value="ECO:0007669"/>
    <property type="project" value="InterPro"/>
</dbReference>
<evidence type="ECO:0000256" key="1">
    <source>
        <dbReference type="PROSITE-ProRule" id="PRU00047"/>
    </source>
</evidence>
<evidence type="ECO:0000256" key="2">
    <source>
        <dbReference type="SAM" id="MobiDB-lite"/>
    </source>
</evidence>